<dbReference type="GO" id="GO:0019029">
    <property type="term" value="C:helical viral capsid"/>
    <property type="evidence" value="ECO:0007669"/>
    <property type="project" value="UniProtKB-KW"/>
</dbReference>
<dbReference type="Pfam" id="PF00945">
    <property type="entry name" value="Rhabdo_ncap"/>
    <property type="match status" value="1"/>
</dbReference>
<feature type="region of interest" description="Disordered" evidence="12">
    <location>
        <begin position="387"/>
        <end position="417"/>
    </location>
</feature>
<protein>
    <recommendedName>
        <fullName evidence="3">Nucleoprotein</fullName>
    </recommendedName>
    <alternativeName>
        <fullName evidence="11">Nucleocapsid protein</fullName>
    </alternativeName>
</protein>
<dbReference type="Gene3D" id="1.10.3570.10">
    <property type="entry name" value="Rhabdovirus nucleocapsid protein like domain"/>
    <property type="match status" value="1"/>
</dbReference>
<organism evidence="14">
    <name type="scientific">Alxa tick rhabdovirus</name>
    <dbReference type="NCBI Taxonomy" id="2977131"/>
    <lineage>
        <taxon>Viruses</taxon>
        <taxon>Riboviria</taxon>
        <taxon>Orthornavirae</taxon>
        <taxon>Negarnaviricota</taxon>
        <taxon>Haploviricotina</taxon>
        <taxon>Monjiviricetes</taxon>
        <taxon>Mononegavirales</taxon>
        <taxon>Rhabdoviridae</taxon>
        <taxon>Alpharhabdovirinae</taxon>
        <taxon>Lostrhavirus</taxon>
        <taxon>Lostrhavirus alxa</taxon>
    </lineage>
</organism>
<dbReference type="SUPFAM" id="SSF140809">
    <property type="entry name" value="Rhabdovirus nucleoprotein-like"/>
    <property type="match status" value="1"/>
</dbReference>
<keyword evidence="10" id="KW-0687">Ribonucleoprotein</keyword>
<accession>A0A977WLB1</accession>
<sequence length="470" mass="52052">MADGQNNDFFLVDDTITAARLTLPTVTVDTQPIYPSEYWAAVGAERRPPVSHWNMTPQVAYHYFMAMLNQGSWEDVTVCTFMISVMAEHEEQFRATAPGDWISEGVTILGANQQGTPLNILHLVVPAGGAPPNPPENVMTPSDPQSRLRMFWCLVMLYRKALTAAMDPTYGAQIATRLNNFFKVGVYSVTQDNINTINPIVHQDKLTVGYLRLIASIDMFYFKFQNHKFSSCRIATLPSRYRGCSALTSLGYIAGKMGLDVRILALYILTRPVAVDLARIAKTGESLADIEGYFPYQCDMGLTTKSPYSLNANPTFYLWIHTIGSVLNLQRSLSAVFPQAAQDLSGTITSAAAVALHLTSTFTFNRQVALNEQDAAAIRERRHAIEARAQGGPDAQNPEDQGLDDLERDPLPPMPVEANENARQANAILENIIANDGLAQAEKLELHRKLAIARTYRANSIGRYLSGFWM</sequence>
<comment type="subcellular location">
    <subcellularLocation>
        <location evidence="1">Host cytoplasm</location>
    </subcellularLocation>
    <subcellularLocation>
        <location evidence="2">Virion</location>
    </subcellularLocation>
</comment>
<dbReference type="GO" id="GO:0030430">
    <property type="term" value="C:host cell cytoplasm"/>
    <property type="evidence" value="ECO:0007669"/>
    <property type="project" value="UniProtKB-SubCell"/>
</dbReference>
<reference evidence="14" key="1">
    <citation type="submission" date="2022-08" db="EMBL/GenBank/DDBJ databases">
        <title>Metatranscriptomics reveals the diversity of tick virome in northwest China.</title>
        <authorList>
            <person name="Kong Y."/>
            <person name="Li Y."/>
            <person name="Zhang G."/>
            <person name="Jiang L."/>
            <person name="Wang P."/>
            <person name="Zhang S."/>
            <person name="Zheng X."/>
        </authorList>
    </citation>
    <scope>NUCLEOTIDE SEQUENCE</scope>
    <source>
        <strain evidence="14">ZQ16-17</strain>
    </source>
</reference>
<gene>
    <name evidence="14" type="primary">N</name>
</gene>
<evidence type="ECO:0000256" key="7">
    <source>
        <dbReference type="ARBA" id="ARBA00022884"/>
    </source>
</evidence>
<evidence type="ECO:0000256" key="3">
    <source>
        <dbReference type="ARBA" id="ARBA00014389"/>
    </source>
</evidence>
<keyword evidence="6" id="KW-0946">Virion</keyword>
<evidence type="ECO:0000256" key="10">
    <source>
        <dbReference type="ARBA" id="ARBA00023274"/>
    </source>
</evidence>
<dbReference type="GO" id="GO:0003723">
    <property type="term" value="F:RNA binding"/>
    <property type="evidence" value="ECO:0007669"/>
    <property type="project" value="UniProtKB-KW"/>
</dbReference>
<evidence type="ECO:0000313" key="14">
    <source>
        <dbReference type="EMBL" id="UXL90867.1"/>
    </source>
</evidence>
<name>A0A977WLB1_9RHAB</name>
<evidence type="ECO:0000259" key="13">
    <source>
        <dbReference type="Pfam" id="PF00945"/>
    </source>
</evidence>
<proteinExistence type="predicted"/>
<keyword evidence="5" id="KW-0167">Capsid protein</keyword>
<dbReference type="Gene3D" id="1.10.3610.10">
    <property type="entry name" value="Nucleoprotein"/>
    <property type="match status" value="1"/>
</dbReference>
<dbReference type="EMBL" id="OP313011">
    <property type="protein sequence ID" value="UXL90867.1"/>
    <property type="molecule type" value="Viral_cRNA"/>
</dbReference>
<dbReference type="InterPro" id="IPR035961">
    <property type="entry name" value="Rhabdovirus_nucleoprotein-like"/>
</dbReference>
<keyword evidence="9" id="KW-1035">Host cytoplasm</keyword>
<keyword evidence="7" id="KW-0694">RNA-binding</keyword>
<evidence type="ECO:0000256" key="4">
    <source>
        <dbReference type="ARBA" id="ARBA00022497"/>
    </source>
</evidence>
<evidence type="ECO:0000256" key="6">
    <source>
        <dbReference type="ARBA" id="ARBA00022844"/>
    </source>
</evidence>
<evidence type="ECO:0000256" key="2">
    <source>
        <dbReference type="ARBA" id="ARBA00004328"/>
    </source>
</evidence>
<evidence type="ECO:0000256" key="5">
    <source>
        <dbReference type="ARBA" id="ARBA00022561"/>
    </source>
</evidence>
<dbReference type="GO" id="GO:1990904">
    <property type="term" value="C:ribonucleoprotein complex"/>
    <property type="evidence" value="ECO:0007669"/>
    <property type="project" value="UniProtKB-KW"/>
</dbReference>
<feature type="domain" description="Rhabdovirus nucleocapsid" evidence="13">
    <location>
        <begin position="54"/>
        <end position="378"/>
    </location>
</feature>
<evidence type="ECO:0000256" key="9">
    <source>
        <dbReference type="ARBA" id="ARBA00023200"/>
    </source>
</evidence>
<evidence type="ECO:0000256" key="12">
    <source>
        <dbReference type="SAM" id="MobiDB-lite"/>
    </source>
</evidence>
<keyword evidence="4" id="KW-1139">Helical capsid protein</keyword>
<dbReference type="GO" id="GO:0019013">
    <property type="term" value="C:viral nucleocapsid"/>
    <property type="evidence" value="ECO:0007669"/>
    <property type="project" value="UniProtKB-KW"/>
</dbReference>
<keyword evidence="8 14" id="KW-0543">Viral nucleoprotein</keyword>
<evidence type="ECO:0000256" key="1">
    <source>
        <dbReference type="ARBA" id="ARBA00004192"/>
    </source>
</evidence>
<evidence type="ECO:0000256" key="8">
    <source>
        <dbReference type="ARBA" id="ARBA00023086"/>
    </source>
</evidence>
<dbReference type="InterPro" id="IPR023331">
    <property type="entry name" value="Rhabdovirus_ncapsid_C"/>
</dbReference>
<evidence type="ECO:0000256" key="11">
    <source>
        <dbReference type="ARBA" id="ARBA00033344"/>
    </source>
</evidence>
<dbReference type="InterPro" id="IPR000448">
    <property type="entry name" value="Rhabdo_ncapsid"/>
</dbReference>
<dbReference type="InterPro" id="IPR023330">
    <property type="entry name" value="Rhabdovirus_ncapsid_N"/>
</dbReference>